<keyword evidence="1" id="KW-0560">Oxidoreductase</keyword>
<dbReference type="InParanoid" id="A0A1Y2B7I5"/>
<dbReference type="EMBL" id="MCFC01000018">
    <property type="protein sequence ID" value="ORY30801.1"/>
    <property type="molecule type" value="Genomic_DNA"/>
</dbReference>
<reference evidence="4 5" key="1">
    <citation type="submission" date="2016-07" db="EMBL/GenBank/DDBJ databases">
        <title>Pervasive Adenine N6-methylation of Active Genes in Fungi.</title>
        <authorList>
            <consortium name="DOE Joint Genome Institute"/>
            <person name="Mondo S.J."/>
            <person name="Dannebaum R.O."/>
            <person name="Kuo R.C."/>
            <person name="Labutti K."/>
            <person name="Haridas S."/>
            <person name="Kuo A."/>
            <person name="Salamov A."/>
            <person name="Ahrendt S.R."/>
            <person name="Lipzen A."/>
            <person name="Sullivan W."/>
            <person name="Andreopoulos W.B."/>
            <person name="Clum A."/>
            <person name="Lindquist E."/>
            <person name="Daum C."/>
            <person name="Ramamoorthy G.K."/>
            <person name="Gryganskyi A."/>
            <person name="Culley D."/>
            <person name="Magnuson J.K."/>
            <person name="James T.Y."/>
            <person name="O'Malley M.A."/>
            <person name="Stajich J.E."/>
            <person name="Spatafora J.W."/>
            <person name="Visel A."/>
            <person name="Grigoriev I.V."/>
        </authorList>
    </citation>
    <scope>NUCLEOTIDE SEQUENCE [LARGE SCALE GENOMIC DNA]</scope>
    <source>
        <strain evidence="4 5">68-887.2</strain>
    </source>
</reference>
<dbReference type="Pfam" id="PF01370">
    <property type="entry name" value="Epimerase"/>
    <property type="match status" value="1"/>
</dbReference>
<dbReference type="InterPro" id="IPR001509">
    <property type="entry name" value="Epimerase_deHydtase"/>
</dbReference>
<dbReference type="STRING" id="71784.A0A1Y2B7I5"/>
<dbReference type="GO" id="GO:0016616">
    <property type="term" value="F:oxidoreductase activity, acting on the CH-OH group of donors, NAD or NADP as acceptor"/>
    <property type="evidence" value="ECO:0007669"/>
    <property type="project" value="TreeGrafter"/>
</dbReference>
<dbReference type="AlphaFoldDB" id="A0A1Y2B7I5"/>
<evidence type="ECO:0000313" key="4">
    <source>
        <dbReference type="EMBL" id="ORY30801.1"/>
    </source>
</evidence>
<organism evidence="4 5">
    <name type="scientific">Naematelia encephala</name>
    <dbReference type="NCBI Taxonomy" id="71784"/>
    <lineage>
        <taxon>Eukaryota</taxon>
        <taxon>Fungi</taxon>
        <taxon>Dikarya</taxon>
        <taxon>Basidiomycota</taxon>
        <taxon>Agaricomycotina</taxon>
        <taxon>Tremellomycetes</taxon>
        <taxon>Tremellales</taxon>
        <taxon>Naemateliaceae</taxon>
        <taxon>Naematelia</taxon>
    </lineage>
</organism>
<dbReference type="Gene3D" id="3.40.50.720">
    <property type="entry name" value="NAD(P)-binding Rossmann-like Domain"/>
    <property type="match status" value="1"/>
</dbReference>
<evidence type="ECO:0000313" key="5">
    <source>
        <dbReference type="Proteomes" id="UP000193986"/>
    </source>
</evidence>
<feature type="domain" description="NAD-dependent epimerase/dehydratase" evidence="3">
    <location>
        <begin position="4"/>
        <end position="267"/>
    </location>
</feature>
<gene>
    <name evidence="4" type="ORF">BCR39DRAFT_528416</name>
</gene>
<dbReference type="SUPFAM" id="SSF51735">
    <property type="entry name" value="NAD(P)-binding Rossmann-fold domains"/>
    <property type="match status" value="1"/>
</dbReference>
<dbReference type="InterPro" id="IPR036291">
    <property type="entry name" value="NAD(P)-bd_dom_sf"/>
</dbReference>
<protein>
    <submittedName>
        <fullName evidence="4">Putative oxidoreductase</fullName>
    </submittedName>
</protein>
<sequence length="354" mass="39243">MPTVLITGITGFLAPYVALSFLTRDWKVHATLRSDSKKAAVEASPLGPYISSGQLELFVTGSLETGDYSKAIAGVDAVVHTASPVEFSDKDFETVHLAPALEGTKRVMDAAVKEESVKAVVYTSTYGAVGNHRIAPWAQAGVVLNEENWNPYTREELNDIDKNGWDPKKDFYNPGSLFYAGSKKYAELAAWEIKKTSGAKWSLASMNPTMIYGAPIQPQTSLSQGGMSTEIIYALLSGQDKPISPTYWPYYVDVRDCAEAHYQAVIKQATGRFLLAARAYDFQEIADKARELYPNEAYRICKGTPGKYTYKDPGVYILDTTRSREILGIKYRSFEDTTKFAFDRILELEKAGLK</sequence>
<dbReference type="Proteomes" id="UP000193986">
    <property type="component" value="Unassembled WGS sequence"/>
</dbReference>
<comment type="similarity">
    <text evidence="2">Belongs to the NAD(P)-dependent epimerase/dehydratase family. Dihydroflavonol-4-reductase subfamily.</text>
</comment>
<name>A0A1Y2B7I5_9TREE</name>
<dbReference type="OrthoDB" id="2735536at2759"/>
<evidence type="ECO:0000256" key="2">
    <source>
        <dbReference type="ARBA" id="ARBA00023445"/>
    </source>
</evidence>
<evidence type="ECO:0000256" key="1">
    <source>
        <dbReference type="ARBA" id="ARBA00023002"/>
    </source>
</evidence>
<dbReference type="PANTHER" id="PTHR10366">
    <property type="entry name" value="NAD DEPENDENT EPIMERASE/DEHYDRATASE"/>
    <property type="match status" value="1"/>
</dbReference>
<proteinExistence type="inferred from homology"/>
<dbReference type="PANTHER" id="PTHR10366:SF579">
    <property type="entry name" value="3-BETA HYDROXYSTEROID DEHYDROGENASE_ISOMERASE FAMILY PROTEIN (AFU_ORTHOLOGUE AFUA_3G02250)"/>
    <property type="match status" value="1"/>
</dbReference>
<accession>A0A1Y2B7I5</accession>
<dbReference type="InterPro" id="IPR050425">
    <property type="entry name" value="NAD(P)_dehydrat-like"/>
</dbReference>
<keyword evidence="5" id="KW-1185">Reference proteome</keyword>
<comment type="caution">
    <text evidence="4">The sequence shown here is derived from an EMBL/GenBank/DDBJ whole genome shotgun (WGS) entry which is preliminary data.</text>
</comment>
<evidence type="ECO:0000259" key="3">
    <source>
        <dbReference type="Pfam" id="PF01370"/>
    </source>
</evidence>